<dbReference type="SUPFAM" id="SSF82171">
    <property type="entry name" value="DPP6 N-terminal domain-like"/>
    <property type="match status" value="1"/>
</dbReference>
<dbReference type="AlphaFoldDB" id="A0A6S6U562"/>
<dbReference type="Gene3D" id="2.120.10.30">
    <property type="entry name" value="TolB, C-terminal domain"/>
    <property type="match status" value="1"/>
</dbReference>
<sequence>MARFITMIHQKRKYLIQGLQALLCSTLFLSTAKSQVVSTDFGQNKLQYEQKKWFRYESTNFQISYAEADKQMAQYVLPVIELDYIELSRLFEHQLKKRIEIIVHSDYSDYLQSNIGLKQYRVNQGGTTKIITPKIQVYFNGSHANLRKQIRKGLAEVLLGKILVGTNIQEMVQNSVLMNLPQWFVKGAIAHAAEDWSTEMDNKLRDVLLSGQYENFVELAEKEPLLAGQSLFHFVTQEHSKSTVSNLLYLTRINRSVENGFLYVFGKTYYQVVGADWFNYYSKRYNTDNKQRRFPNKGQVDLSIPKKALVKNFKMSPNGKHIAYTEHNQGVRKVIVYDVETEVQTVLYKQGERDYSGDYESNYPLIAWTKTSDKVIIIHEKRDKVKIRYQPIDKKLVKDRVIEGVERITNFDVLSSSTLVFVGIQDGHSDLYRYSGGAPKAITNDFWDEKDLAIITLRGQKGIVFSSNRTTPSINSMRFTNELPPSNFDLYFYNLETKSKQLIQLTRTPLANETHPIAMGKGDHFTYLSDENGFYNRYVAAIDTVLLRRERVLILEDGRQLTVALDSIYSHLPVDSTYVRPVYTLTGVGHANTDYSRNILEHDGSSNKILDLIYRDGAYQVFMRDAKPARAMETVKKTVYRRLLEKMNGWSKGEKSTEAFKKSTKMPKKNTNSVFLPKELDLEEPTPITNDTTPPVDTGKIDIDNYEFQSEFEDVKEPSVETEEDQNVRPTVLIEDGENIRATENNKKKVKKVLSDPETKVVAWNETHANKYKSLFKVDKITFQMDNTPFYNGMDMYLGGYYQFQPLSFALKTGFVDVFENFYLELGLRVPFDFNGMEYFVNVENKKGLIDQRYSFYRRGRILNYVVIDTVTNTSIEVRGRTVKHLLQTELKYPLTKFQSIRGTLSLQLDKVAILAEELNSLQVPTYYENRLGFRLEYVFDNTMELHLNARKGTKFKGYLDLYKPFSVETEDAFKVGFEGGLTTAIGFDARHYLTFDDKTIFAFRLAAASSFGQEKILYSLGGVENWMFPTTSTSVSLPDASNYGLQTLGANMRGFNNNARNGSSYALGNVEMRMPIIDYMSRNPPRNAMLRSLQLVAFMDIGTAWQGASPFSTSNPLNTTVIDNNGPGSISPVKVTVNYFRRPILFGYGFGIRTVLLGHYFRLDYAWGVETGQVQDPILYLSIGSDF</sequence>
<protein>
    <submittedName>
        <fullName evidence="1">Uncharacterized protein</fullName>
    </submittedName>
</protein>
<organism evidence="1">
    <name type="scientific">uncultured Aureispira sp</name>
    <dbReference type="NCBI Taxonomy" id="1331704"/>
    <lineage>
        <taxon>Bacteria</taxon>
        <taxon>Pseudomonadati</taxon>
        <taxon>Bacteroidota</taxon>
        <taxon>Saprospiria</taxon>
        <taxon>Saprospirales</taxon>
        <taxon>Saprospiraceae</taxon>
        <taxon>Aureispira</taxon>
        <taxon>environmental samples</taxon>
    </lineage>
</organism>
<proteinExistence type="predicted"/>
<evidence type="ECO:0000313" key="1">
    <source>
        <dbReference type="EMBL" id="CAA6821839.1"/>
    </source>
</evidence>
<dbReference type="Gene3D" id="2.40.160.50">
    <property type="entry name" value="membrane protein fhac: a member of the omp85/tpsb transporter family"/>
    <property type="match status" value="1"/>
</dbReference>
<gene>
    <name evidence="1" type="ORF">HELGO_WM45888</name>
</gene>
<name>A0A6S6U562_9BACT</name>
<dbReference type="EMBL" id="CACVAQ010000303">
    <property type="protein sequence ID" value="CAA6821839.1"/>
    <property type="molecule type" value="Genomic_DNA"/>
</dbReference>
<accession>A0A6S6U562</accession>
<reference evidence="1" key="1">
    <citation type="submission" date="2020-01" db="EMBL/GenBank/DDBJ databases">
        <authorList>
            <person name="Meier V. D."/>
            <person name="Meier V D."/>
        </authorList>
    </citation>
    <scope>NUCLEOTIDE SEQUENCE</scope>
    <source>
        <strain evidence="1">HLG_WM_MAG_10</strain>
    </source>
</reference>
<dbReference type="InterPro" id="IPR011042">
    <property type="entry name" value="6-blade_b-propeller_TolB-like"/>
</dbReference>